<feature type="transmembrane region" description="Helical" evidence="10">
    <location>
        <begin position="354"/>
        <end position="379"/>
    </location>
</feature>
<feature type="transmembrane region" description="Helical" evidence="10">
    <location>
        <begin position="68"/>
        <end position="92"/>
    </location>
</feature>
<keyword evidence="12" id="KW-1185">Reference proteome</keyword>
<feature type="transmembrane region" description="Helical" evidence="10">
    <location>
        <begin position="385"/>
        <end position="403"/>
    </location>
</feature>
<feature type="transmembrane region" description="Helical" evidence="10">
    <location>
        <begin position="37"/>
        <end position="56"/>
    </location>
</feature>
<evidence type="ECO:0000256" key="1">
    <source>
        <dbReference type="ARBA" id="ARBA00004651"/>
    </source>
</evidence>
<dbReference type="InterPro" id="IPR003445">
    <property type="entry name" value="Cat_transpt"/>
</dbReference>
<dbReference type="InterPro" id="IPR004772">
    <property type="entry name" value="TrkH"/>
</dbReference>
<feature type="transmembrane region" description="Helical" evidence="10">
    <location>
        <begin position="119"/>
        <end position="142"/>
    </location>
</feature>
<organism evidence="11 12">
    <name type="scientific">Parathermosynechococcus lividus PCC 6715</name>
    <dbReference type="NCBI Taxonomy" id="1917166"/>
    <lineage>
        <taxon>Bacteria</taxon>
        <taxon>Bacillati</taxon>
        <taxon>Cyanobacteriota</taxon>
        <taxon>Cyanophyceae</taxon>
        <taxon>Acaryochloridales</taxon>
        <taxon>Thermosynechococcaceae</taxon>
        <taxon>Parathermosynechococcus</taxon>
    </lineage>
</organism>
<dbReference type="NCBIfam" id="TIGR00933">
    <property type="entry name" value="2a38"/>
    <property type="match status" value="1"/>
</dbReference>
<name>A0A2D2Q2H0_PARLV</name>
<keyword evidence="8" id="KW-0406">Ion transport</keyword>
<keyword evidence="2" id="KW-0813">Transport</keyword>
<dbReference type="EMBL" id="CP018092">
    <property type="protein sequence ID" value="ATS18721.1"/>
    <property type="molecule type" value="Genomic_DNA"/>
</dbReference>
<sequence>MLTVPRTICLGFLAVITVGTLLLWLPWSTSNGQWNPFVIALFTATSAVCVTGHIIVDTPTHFSTFGHLIILLLIQVGGLGYMTATTFLIILLGRKFNLRQKIAVQQALDRRGIQGARQLVRSILGLAFLFEITGTLLLWFIFRQDYGDLRGLWLAVFHSISAWNNAGFSLFSDSLMSYQTSVPLNFVISALIIFGGIGYEVIFEFYLWLTDCLRHWGRPRYLVRKARQMTFSLNFKIVTSTTGVLLILGTVMLLLTEFRSPEAFGQFSLDQKLLLAWFQSVTARTAGFNTVDIGSFRNSGLFIMIALMFIGGSPGGTAGGIKTTTFRILAGITKSTLQGKDVVLLYRRQVPPTLIMKAVAVTVGSMFTVLISTTLIAIADPEINFINILFETVSAFATVGLSTGITSGLTVFSKFVLVVTMFAGRVGILLLMAAIMGDPRPSNIQYPEENLLVG</sequence>
<evidence type="ECO:0000256" key="5">
    <source>
        <dbReference type="ARBA" id="ARBA00022692"/>
    </source>
</evidence>
<proteinExistence type="predicted"/>
<dbReference type="GO" id="GO:0005886">
    <property type="term" value="C:plasma membrane"/>
    <property type="evidence" value="ECO:0007669"/>
    <property type="project" value="UniProtKB-SubCell"/>
</dbReference>
<dbReference type="Proteomes" id="UP000231057">
    <property type="component" value="Chromosome"/>
</dbReference>
<keyword evidence="4" id="KW-0633">Potassium transport</keyword>
<accession>A0A2D2Q2H0</accession>
<dbReference type="Pfam" id="PF02386">
    <property type="entry name" value="TrkH"/>
    <property type="match status" value="1"/>
</dbReference>
<dbReference type="KEGG" id="slw:BRW62_08125"/>
<feature type="transmembrane region" description="Helical" evidence="10">
    <location>
        <begin position="6"/>
        <end position="25"/>
    </location>
</feature>
<reference evidence="11 12" key="1">
    <citation type="submission" date="2016-11" db="EMBL/GenBank/DDBJ databases">
        <title>Complete genome sequence of thermophilic cyanobacteria strain Synechococcus sp. PCC6715.</title>
        <authorList>
            <person name="Tang J."/>
            <person name="Daroch M."/>
            <person name="Liang Y."/>
            <person name="Jiang D."/>
            <person name="Shah M."/>
        </authorList>
    </citation>
    <scope>NUCLEOTIDE SEQUENCE [LARGE SCALE GENOMIC DNA]</scope>
    <source>
        <strain evidence="11 12">PCC 6715</strain>
    </source>
</reference>
<feature type="transmembrane region" description="Helical" evidence="10">
    <location>
        <begin position="186"/>
        <end position="209"/>
    </location>
</feature>
<evidence type="ECO:0000313" key="12">
    <source>
        <dbReference type="Proteomes" id="UP000231057"/>
    </source>
</evidence>
<dbReference type="RefSeq" id="WP_099799062.1">
    <property type="nucleotide sequence ID" value="NZ_CP018092.1"/>
</dbReference>
<feature type="transmembrane region" description="Helical" evidence="10">
    <location>
        <begin position="415"/>
        <end position="436"/>
    </location>
</feature>
<evidence type="ECO:0000256" key="2">
    <source>
        <dbReference type="ARBA" id="ARBA00022448"/>
    </source>
</evidence>
<evidence type="ECO:0000256" key="4">
    <source>
        <dbReference type="ARBA" id="ARBA00022538"/>
    </source>
</evidence>
<evidence type="ECO:0000313" key="11">
    <source>
        <dbReference type="EMBL" id="ATS18721.1"/>
    </source>
</evidence>
<evidence type="ECO:0000256" key="3">
    <source>
        <dbReference type="ARBA" id="ARBA00022475"/>
    </source>
</evidence>
<keyword evidence="7 10" id="KW-1133">Transmembrane helix</keyword>
<evidence type="ECO:0000256" key="8">
    <source>
        <dbReference type="ARBA" id="ARBA00023065"/>
    </source>
</evidence>
<dbReference type="GO" id="GO:0015379">
    <property type="term" value="F:potassium:chloride symporter activity"/>
    <property type="evidence" value="ECO:0007669"/>
    <property type="project" value="InterPro"/>
</dbReference>
<gene>
    <name evidence="11" type="ORF">BRW62_08125</name>
</gene>
<protein>
    <submittedName>
        <fullName evidence="11">ATPase</fullName>
    </submittedName>
</protein>
<keyword evidence="3" id="KW-1003">Cell membrane</keyword>
<evidence type="ECO:0000256" key="7">
    <source>
        <dbReference type="ARBA" id="ARBA00022989"/>
    </source>
</evidence>
<feature type="transmembrane region" description="Helical" evidence="10">
    <location>
        <begin position="230"/>
        <end position="255"/>
    </location>
</feature>
<comment type="subcellular location">
    <subcellularLocation>
        <location evidence="1">Cell membrane</location>
        <topology evidence="1">Multi-pass membrane protein</topology>
    </subcellularLocation>
</comment>
<dbReference type="PANTHER" id="PTHR32024">
    <property type="entry name" value="TRK SYSTEM POTASSIUM UPTAKE PROTEIN TRKG-RELATED"/>
    <property type="match status" value="1"/>
</dbReference>
<feature type="transmembrane region" description="Helical" evidence="10">
    <location>
        <begin position="301"/>
        <end position="321"/>
    </location>
</feature>
<evidence type="ECO:0000256" key="6">
    <source>
        <dbReference type="ARBA" id="ARBA00022958"/>
    </source>
</evidence>
<keyword evidence="5 10" id="KW-0812">Transmembrane</keyword>
<dbReference type="OrthoDB" id="9810952at2"/>
<dbReference type="PANTHER" id="PTHR32024:SF1">
    <property type="entry name" value="KTR SYSTEM POTASSIUM UPTAKE PROTEIN B"/>
    <property type="match status" value="1"/>
</dbReference>
<keyword evidence="9 10" id="KW-0472">Membrane</keyword>
<keyword evidence="6" id="KW-0630">Potassium</keyword>
<reference evidence="12" key="2">
    <citation type="journal article" date="2022" name="Front. Microbiol.">
        <title>Comparative Genomic Analysis Revealed Distinct Molecular Components and Organization of CO2-Concentrating Mechanism in Thermophilic Cyanobacteria.</title>
        <authorList>
            <person name="Tang J."/>
            <person name="Zhou H."/>
            <person name="Yao D."/>
            <person name="Riaz S."/>
            <person name="You D."/>
            <person name="Klepacz-Smolka A."/>
            <person name="Daroch M."/>
        </authorList>
    </citation>
    <scope>NUCLEOTIDE SEQUENCE [LARGE SCALE GENOMIC DNA]</scope>
    <source>
        <strain evidence="12">PCC 6715</strain>
    </source>
</reference>
<evidence type="ECO:0000256" key="9">
    <source>
        <dbReference type="ARBA" id="ARBA00023136"/>
    </source>
</evidence>
<evidence type="ECO:0000256" key="10">
    <source>
        <dbReference type="SAM" id="Phobius"/>
    </source>
</evidence>
<dbReference type="AlphaFoldDB" id="A0A2D2Q2H0"/>